<dbReference type="OrthoDB" id="1440815at2"/>
<organism evidence="1 2">
    <name type="scientific">Zunongwangia atlantica 22II14-10F7</name>
    <dbReference type="NCBI Taxonomy" id="1185767"/>
    <lineage>
        <taxon>Bacteria</taxon>
        <taxon>Pseudomonadati</taxon>
        <taxon>Bacteroidota</taxon>
        <taxon>Flavobacteriia</taxon>
        <taxon>Flavobacteriales</taxon>
        <taxon>Flavobacteriaceae</taxon>
        <taxon>Zunongwangia</taxon>
    </lineage>
</organism>
<accession>A0A1Y1SYF3</accession>
<evidence type="ECO:0000313" key="1">
    <source>
        <dbReference type="EMBL" id="ORL43788.1"/>
    </source>
</evidence>
<comment type="caution">
    <text evidence="1">The sequence shown here is derived from an EMBL/GenBank/DDBJ whole genome shotgun (WGS) entry which is preliminary data.</text>
</comment>
<protein>
    <submittedName>
        <fullName evidence="1">Uncharacterized protein</fullName>
    </submittedName>
</protein>
<reference evidence="1 2" key="1">
    <citation type="submission" date="2013-04" db="EMBL/GenBank/DDBJ databases">
        <title>Zunongwangia sp. 22II14-10F7 Genome Sequencing.</title>
        <authorList>
            <person name="Lai Q."/>
            <person name="Shao Z."/>
        </authorList>
    </citation>
    <scope>NUCLEOTIDE SEQUENCE [LARGE SCALE GENOMIC DNA]</scope>
    <source>
        <strain evidence="1 2">22II14-10F7</strain>
    </source>
</reference>
<dbReference type="Proteomes" id="UP000192746">
    <property type="component" value="Unassembled WGS sequence"/>
</dbReference>
<dbReference type="EMBL" id="ARYN01000025">
    <property type="protein sequence ID" value="ORL43788.1"/>
    <property type="molecule type" value="Genomic_DNA"/>
</dbReference>
<dbReference type="AlphaFoldDB" id="A0A1Y1SYF3"/>
<evidence type="ECO:0000313" key="2">
    <source>
        <dbReference type="Proteomes" id="UP000192746"/>
    </source>
</evidence>
<keyword evidence="2" id="KW-1185">Reference proteome</keyword>
<sequence length="175" mass="20442">MSQKLLSTVDFSITQNIPVADHVYKYLVRICGSDHIIATRSTFVGSLILSLQGRNGDVRPSKCKHHRVFKADISESYWQKNGMYISSENASLFNEQVDKKFRDELFRNMLMNRHLDEKHFIKSMRAFLEFYDITEEDIKLDTLHRDFKRKKDELLSNFNLVSPSGTKTETSQFVP</sequence>
<name>A0A1Y1SYF3_9FLAO</name>
<dbReference type="STRING" id="1185767.IIF7_19089"/>
<gene>
    <name evidence="1" type="ORF">IIF7_19089</name>
</gene>
<proteinExistence type="predicted"/>
<dbReference type="RefSeq" id="WP_084843281.1">
    <property type="nucleotide sequence ID" value="NZ_ARYN01000025.1"/>
</dbReference>